<proteinExistence type="predicted"/>
<gene>
    <name evidence="2" type="primary">LOC113510038</name>
</gene>
<evidence type="ECO:0000313" key="2">
    <source>
        <dbReference type="RefSeq" id="XP_026749258.1"/>
    </source>
</evidence>
<dbReference type="Proteomes" id="UP001652740">
    <property type="component" value="Unplaced"/>
</dbReference>
<dbReference type="InParanoid" id="A0A6J1W8R7"/>
<dbReference type="RefSeq" id="XP_026749258.1">
    <property type="nucleotide sequence ID" value="XM_026893457.3"/>
</dbReference>
<dbReference type="GeneID" id="113510038"/>
<keyword evidence="1" id="KW-1185">Reference proteome</keyword>
<reference evidence="2" key="1">
    <citation type="submission" date="2025-08" db="UniProtKB">
        <authorList>
            <consortium name="RefSeq"/>
        </authorList>
    </citation>
    <scope>IDENTIFICATION</scope>
    <source>
        <tissue evidence="2">Whole larvae</tissue>
    </source>
</reference>
<protein>
    <submittedName>
        <fullName evidence="2">Uncharacterized protein LOC113510038</fullName>
    </submittedName>
</protein>
<accession>A0A6J1W8R7</accession>
<dbReference type="KEGG" id="gmw:113510038"/>
<name>A0A6J1W8R7_GALME</name>
<dbReference type="AlphaFoldDB" id="A0A6J1W8R7"/>
<sequence>MDGQRNDNGSTPASGLQAWYVDFDGWVSNLRPNENVARLIHLQQMSKEPWSHSPNTFYLQNAIVDGIFLTSDTKKLNEFHNSLKFLKNNTGQYELDNGVIRLTNGNVMKYSCIYKRSKLLCVVLFY</sequence>
<evidence type="ECO:0000313" key="1">
    <source>
        <dbReference type="Proteomes" id="UP001652740"/>
    </source>
</evidence>
<organism evidence="1 2">
    <name type="scientific">Galleria mellonella</name>
    <name type="common">Greater wax moth</name>
    <dbReference type="NCBI Taxonomy" id="7137"/>
    <lineage>
        <taxon>Eukaryota</taxon>
        <taxon>Metazoa</taxon>
        <taxon>Ecdysozoa</taxon>
        <taxon>Arthropoda</taxon>
        <taxon>Hexapoda</taxon>
        <taxon>Insecta</taxon>
        <taxon>Pterygota</taxon>
        <taxon>Neoptera</taxon>
        <taxon>Endopterygota</taxon>
        <taxon>Lepidoptera</taxon>
        <taxon>Glossata</taxon>
        <taxon>Ditrysia</taxon>
        <taxon>Pyraloidea</taxon>
        <taxon>Pyralidae</taxon>
        <taxon>Galleriinae</taxon>
        <taxon>Galleria</taxon>
    </lineage>
</organism>